<feature type="region of interest" description="Disordered" evidence="1">
    <location>
        <begin position="188"/>
        <end position="214"/>
    </location>
</feature>
<proteinExistence type="predicted"/>
<sequence length="214" mass="21076">MDGFSRAAQTVQNTASSIGRGLKNAVGWVADKVAAGHHKIGSVVGQKNWATAMAGTKFVTAVTLAGVGLVVVISAPAVSAAGAVTAVAVYTAVNVGACVSFANDMSQIHGGRGAGDVETATTRINQATSLIGVVSGDPKEITLAVLGATGDEIANTTGGRTLSPEELAGYLNAPDRQAFLDSLNARRDYQSPADTGSGGGEGGNGGSGGGCSCP</sequence>
<name>A0A645CKJ4_9ZZZZ</name>
<protein>
    <submittedName>
        <fullName evidence="3">Uncharacterized protein</fullName>
    </submittedName>
</protein>
<feature type="transmembrane region" description="Helical" evidence="2">
    <location>
        <begin position="83"/>
        <end position="102"/>
    </location>
</feature>
<keyword evidence="2" id="KW-0472">Membrane</keyword>
<evidence type="ECO:0000256" key="1">
    <source>
        <dbReference type="SAM" id="MobiDB-lite"/>
    </source>
</evidence>
<dbReference type="AlphaFoldDB" id="A0A645CKJ4"/>
<reference evidence="3" key="1">
    <citation type="submission" date="2019-08" db="EMBL/GenBank/DDBJ databases">
        <authorList>
            <person name="Kucharzyk K."/>
            <person name="Murdoch R.W."/>
            <person name="Higgins S."/>
            <person name="Loffler F."/>
        </authorList>
    </citation>
    <scope>NUCLEOTIDE SEQUENCE</scope>
</reference>
<evidence type="ECO:0000256" key="2">
    <source>
        <dbReference type="SAM" id="Phobius"/>
    </source>
</evidence>
<evidence type="ECO:0000313" key="3">
    <source>
        <dbReference type="EMBL" id="MPM77453.1"/>
    </source>
</evidence>
<keyword evidence="2" id="KW-0812">Transmembrane</keyword>
<comment type="caution">
    <text evidence="3">The sequence shown here is derived from an EMBL/GenBank/DDBJ whole genome shotgun (WGS) entry which is preliminary data.</text>
</comment>
<dbReference type="EMBL" id="VSSQ01027949">
    <property type="protein sequence ID" value="MPM77453.1"/>
    <property type="molecule type" value="Genomic_DNA"/>
</dbReference>
<gene>
    <name evidence="3" type="ORF">SDC9_124456</name>
</gene>
<keyword evidence="2" id="KW-1133">Transmembrane helix</keyword>
<feature type="transmembrane region" description="Helical" evidence="2">
    <location>
        <begin position="58"/>
        <end position="77"/>
    </location>
</feature>
<feature type="compositionally biased region" description="Gly residues" evidence="1">
    <location>
        <begin position="196"/>
        <end position="214"/>
    </location>
</feature>
<accession>A0A645CKJ4</accession>
<organism evidence="3">
    <name type="scientific">bioreactor metagenome</name>
    <dbReference type="NCBI Taxonomy" id="1076179"/>
    <lineage>
        <taxon>unclassified sequences</taxon>
        <taxon>metagenomes</taxon>
        <taxon>ecological metagenomes</taxon>
    </lineage>
</organism>